<reference evidence="11 13" key="2">
    <citation type="submission" date="2018-06" db="EMBL/GenBank/DDBJ databases">
        <authorList>
            <consortium name="Pathogen Informatics"/>
            <person name="Doyle S."/>
        </authorList>
    </citation>
    <scope>NUCLEOTIDE SEQUENCE [LARGE SCALE GENOMIC DNA]</scope>
    <source>
        <strain evidence="11 13">NCTC12022</strain>
    </source>
</reference>
<dbReference type="GO" id="GO:0000049">
    <property type="term" value="F:tRNA binding"/>
    <property type="evidence" value="ECO:0007669"/>
    <property type="project" value="UniProtKB-UniRule"/>
</dbReference>
<evidence type="ECO:0000313" key="10">
    <source>
        <dbReference type="EMBL" id="KTC96385.1"/>
    </source>
</evidence>
<feature type="binding site" evidence="7">
    <location>
        <position position="16"/>
    </location>
    <ligand>
        <name>tRNA</name>
        <dbReference type="ChEBI" id="CHEBI:17843"/>
    </ligand>
</feature>
<evidence type="ECO:0000256" key="1">
    <source>
        <dbReference type="ARBA" id="ARBA00013260"/>
    </source>
</evidence>
<dbReference type="FunFam" id="3.40.50.1470:FF:000001">
    <property type="entry name" value="Peptidyl-tRNA hydrolase"/>
    <property type="match status" value="1"/>
</dbReference>
<comment type="subcellular location">
    <subcellularLocation>
        <location evidence="7">Cytoplasm</location>
    </subcellularLocation>
</comment>
<dbReference type="PATRIC" id="fig|453.4.peg.2393"/>
<evidence type="ECO:0000256" key="4">
    <source>
        <dbReference type="ARBA" id="ARBA00022884"/>
    </source>
</evidence>
<dbReference type="Proteomes" id="UP000054698">
    <property type="component" value="Unassembled WGS sequence"/>
</dbReference>
<dbReference type="GO" id="GO:0072344">
    <property type="term" value="P:rescue of stalled ribosome"/>
    <property type="evidence" value="ECO:0007669"/>
    <property type="project" value="UniProtKB-UniRule"/>
</dbReference>
<reference evidence="10 12" key="1">
    <citation type="submission" date="2015-11" db="EMBL/GenBank/DDBJ databases">
        <title>Genomic analysis of 38 Legionella species identifies large and diverse effector repertoires.</title>
        <authorList>
            <person name="Burstein D."/>
            <person name="Amaro F."/>
            <person name="Zusman T."/>
            <person name="Lifshitz Z."/>
            <person name="Cohen O."/>
            <person name="Gilbert J.A."/>
            <person name="Pupko T."/>
            <person name="Shuman H.A."/>
            <person name="Segal G."/>
        </authorList>
    </citation>
    <scope>NUCLEOTIDE SEQUENCE [LARGE SCALE GENOMIC DNA]</scope>
    <source>
        <strain evidence="10 12">WO-44C</strain>
    </source>
</reference>
<dbReference type="InterPro" id="IPR018171">
    <property type="entry name" value="Pept_tRNA_hydro_CS"/>
</dbReference>
<evidence type="ECO:0000256" key="6">
    <source>
        <dbReference type="ARBA" id="ARBA00050038"/>
    </source>
</evidence>
<dbReference type="NCBIfam" id="TIGR00447">
    <property type="entry name" value="pth"/>
    <property type="match status" value="1"/>
</dbReference>
<dbReference type="InterPro" id="IPR036416">
    <property type="entry name" value="Pept_tRNA_hydro_sf"/>
</dbReference>
<dbReference type="Proteomes" id="UP000251942">
    <property type="component" value="Unassembled WGS sequence"/>
</dbReference>
<comment type="subunit">
    <text evidence="7">Monomer.</text>
</comment>
<dbReference type="PROSITE" id="PS01195">
    <property type="entry name" value="PEPT_TRNA_HYDROL_1"/>
    <property type="match status" value="1"/>
</dbReference>
<dbReference type="EC" id="3.1.1.29" evidence="1 7"/>
<sequence>MAIKLIVGLRNPGSAYEQTRHNAGAWFVEALAERYKASFKTDKKLHGDIANLEIDHLSCKALLPLTFMNHSGLAAKETSQFYRIKPNEILIVHDDLALPAGRIKLKTGGGHGGHNGLRDLIAHLGSAEFHRLRVGIGHPGHKDMVLNYVLGKPSQQDRQLIVDALEKGLEVMPAVLAGQLAAAMNTLNG</sequence>
<comment type="function">
    <text evidence="7">Catalyzes the release of premature peptidyl moieties from peptidyl-tRNA molecules trapped in stalled 50S ribosomal subunits, and thus maintains levels of free tRNAs and 50S ribosomes.</text>
</comment>
<evidence type="ECO:0000256" key="3">
    <source>
        <dbReference type="ARBA" id="ARBA00022801"/>
    </source>
</evidence>
<dbReference type="PROSITE" id="PS01196">
    <property type="entry name" value="PEPT_TRNA_HYDROL_2"/>
    <property type="match status" value="1"/>
</dbReference>
<dbReference type="CDD" id="cd00462">
    <property type="entry name" value="PTH"/>
    <property type="match status" value="1"/>
</dbReference>
<keyword evidence="4 7" id="KW-0694">RNA-binding</keyword>
<evidence type="ECO:0000256" key="2">
    <source>
        <dbReference type="ARBA" id="ARBA00022555"/>
    </source>
</evidence>
<evidence type="ECO:0000256" key="5">
    <source>
        <dbReference type="ARBA" id="ARBA00038063"/>
    </source>
</evidence>
<dbReference type="EMBL" id="LNYB01000081">
    <property type="protein sequence ID" value="KTC96385.1"/>
    <property type="molecule type" value="Genomic_DNA"/>
</dbReference>
<keyword evidence="12" id="KW-1185">Reference proteome</keyword>
<dbReference type="RefSeq" id="WP_058446725.1">
    <property type="nucleotide sequence ID" value="NZ_CAAAHT010000001.1"/>
</dbReference>
<dbReference type="OrthoDB" id="9800507at2"/>
<dbReference type="AlphaFoldDB" id="A0A0W0TL78"/>
<comment type="catalytic activity">
    <reaction evidence="7 8">
        <text>an N-acyl-L-alpha-aminoacyl-tRNA + H2O = an N-acyl-L-amino acid + a tRNA + H(+)</text>
        <dbReference type="Rhea" id="RHEA:54448"/>
        <dbReference type="Rhea" id="RHEA-COMP:10123"/>
        <dbReference type="Rhea" id="RHEA-COMP:13883"/>
        <dbReference type="ChEBI" id="CHEBI:15377"/>
        <dbReference type="ChEBI" id="CHEBI:15378"/>
        <dbReference type="ChEBI" id="CHEBI:59874"/>
        <dbReference type="ChEBI" id="CHEBI:78442"/>
        <dbReference type="ChEBI" id="CHEBI:138191"/>
        <dbReference type="EC" id="3.1.1.29"/>
    </reaction>
</comment>
<accession>A0A0W0TL78</accession>
<keyword evidence="3 7" id="KW-0378">Hydrolase</keyword>
<dbReference type="GO" id="GO:0004045">
    <property type="term" value="F:peptidyl-tRNA hydrolase activity"/>
    <property type="evidence" value="ECO:0007669"/>
    <property type="project" value="UniProtKB-UniRule"/>
</dbReference>
<dbReference type="EMBL" id="UASS01000031">
    <property type="protein sequence ID" value="SPX61936.1"/>
    <property type="molecule type" value="Genomic_DNA"/>
</dbReference>
<feature type="active site" description="Proton acceptor" evidence="7">
    <location>
        <position position="21"/>
    </location>
</feature>
<feature type="site" description="Stabilizes the basic form of H active site to accept a proton" evidence="7">
    <location>
        <position position="94"/>
    </location>
</feature>
<dbReference type="SUPFAM" id="SSF53178">
    <property type="entry name" value="Peptidyl-tRNA hydrolase-like"/>
    <property type="match status" value="1"/>
</dbReference>
<dbReference type="Gene3D" id="3.40.50.1470">
    <property type="entry name" value="Peptidyl-tRNA hydrolase"/>
    <property type="match status" value="1"/>
</dbReference>
<comment type="similarity">
    <text evidence="5 7 9">Belongs to the PTH family.</text>
</comment>
<evidence type="ECO:0000256" key="9">
    <source>
        <dbReference type="RuleBase" id="RU004320"/>
    </source>
</evidence>
<gene>
    <name evidence="7 10" type="primary">pth</name>
    <name evidence="10" type="ORF">Lfee_2183</name>
    <name evidence="11" type="ORF">NCTC12022_02692</name>
</gene>
<dbReference type="InterPro" id="IPR001328">
    <property type="entry name" value="Pept_tRNA_hydro"/>
</dbReference>
<keyword evidence="7" id="KW-0963">Cytoplasm</keyword>
<feature type="binding site" evidence="7">
    <location>
        <position position="67"/>
    </location>
    <ligand>
        <name>tRNA</name>
        <dbReference type="ChEBI" id="CHEBI:17843"/>
    </ligand>
</feature>
<dbReference type="HAMAP" id="MF_00083">
    <property type="entry name" value="Pept_tRNA_hydro_bact"/>
    <property type="match status" value="1"/>
</dbReference>
<feature type="site" description="Discriminates between blocked and unblocked aminoacyl-tRNA" evidence="7">
    <location>
        <position position="11"/>
    </location>
</feature>
<dbReference type="PANTHER" id="PTHR17224">
    <property type="entry name" value="PEPTIDYL-TRNA HYDROLASE"/>
    <property type="match status" value="1"/>
</dbReference>
<proteinExistence type="inferred from homology"/>
<organism evidence="10 12">
    <name type="scientific">Legionella feeleii</name>
    <dbReference type="NCBI Taxonomy" id="453"/>
    <lineage>
        <taxon>Bacteria</taxon>
        <taxon>Pseudomonadati</taxon>
        <taxon>Pseudomonadota</taxon>
        <taxon>Gammaproteobacteria</taxon>
        <taxon>Legionellales</taxon>
        <taxon>Legionellaceae</taxon>
        <taxon>Legionella</taxon>
    </lineage>
</organism>
<feature type="binding site" evidence="7">
    <location>
        <position position="115"/>
    </location>
    <ligand>
        <name>tRNA</name>
        <dbReference type="ChEBI" id="CHEBI:17843"/>
    </ligand>
</feature>
<feature type="binding site" evidence="7">
    <location>
        <position position="69"/>
    </location>
    <ligand>
        <name>tRNA</name>
        <dbReference type="ChEBI" id="CHEBI:17843"/>
    </ligand>
</feature>
<dbReference type="STRING" id="453.Lfee_2183"/>
<comment type="function">
    <text evidence="7">Hydrolyzes ribosome-free peptidyl-tRNAs (with 1 or more amino acids incorporated), which drop off the ribosome during protein synthesis, or as a result of ribosome stalling.</text>
</comment>
<protein>
    <recommendedName>
        <fullName evidence="6 7">Peptidyl-tRNA hydrolase</fullName>
        <shortName evidence="7">Pth</shortName>
        <ecNumber evidence="1 7">3.1.1.29</ecNumber>
    </recommendedName>
</protein>
<evidence type="ECO:0000256" key="7">
    <source>
        <dbReference type="HAMAP-Rule" id="MF_00083"/>
    </source>
</evidence>
<dbReference type="Pfam" id="PF01195">
    <property type="entry name" value="Pept_tRNA_hydro"/>
    <property type="match status" value="1"/>
</dbReference>
<evidence type="ECO:0000313" key="13">
    <source>
        <dbReference type="Proteomes" id="UP000251942"/>
    </source>
</evidence>
<dbReference type="GO" id="GO:0005737">
    <property type="term" value="C:cytoplasm"/>
    <property type="evidence" value="ECO:0007669"/>
    <property type="project" value="UniProtKB-SubCell"/>
</dbReference>
<evidence type="ECO:0000313" key="11">
    <source>
        <dbReference type="EMBL" id="SPX61936.1"/>
    </source>
</evidence>
<name>A0A0W0TL78_9GAMM</name>
<keyword evidence="2 7" id="KW-0820">tRNA-binding</keyword>
<dbReference type="GO" id="GO:0006515">
    <property type="term" value="P:protein quality control for misfolded or incompletely synthesized proteins"/>
    <property type="evidence" value="ECO:0007669"/>
    <property type="project" value="UniProtKB-UniRule"/>
</dbReference>
<dbReference type="PANTHER" id="PTHR17224:SF1">
    <property type="entry name" value="PEPTIDYL-TRNA HYDROLASE"/>
    <property type="match status" value="1"/>
</dbReference>
<evidence type="ECO:0000313" key="12">
    <source>
        <dbReference type="Proteomes" id="UP000054698"/>
    </source>
</evidence>
<evidence type="ECO:0000256" key="8">
    <source>
        <dbReference type="RuleBase" id="RU000673"/>
    </source>
</evidence>